<sequence length="155" mass="18411">MVIQHKCVNHYRVSVPLDRFKGYEMYYCQNSAETDSPFGPIYQIRLILVNSSFEKKILIGFPGIQRLNIFEKNPFLYYSQGKWWTNDYSKDGVKYFVNFVVFKAVPLNDQCTWDRVERAEWLEVGDPRPRVVVDGLMLKMWSDSRKFHALQGKRK</sequence>
<reference evidence="2" key="1">
    <citation type="submission" date="2024-02" db="UniProtKB">
        <authorList>
            <consortium name="WormBaseParasite"/>
        </authorList>
    </citation>
    <scope>IDENTIFICATION</scope>
</reference>
<keyword evidence="1" id="KW-1185">Reference proteome</keyword>
<evidence type="ECO:0000313" key="2">
    <source>
        <dbReference type="WBParaSite" id="MBELARI_LOCUS12414"/>
    </source>
</evidence>
<dbReference type="Proteomes" id="UP000887575">
    <property type="component" value="Unassembled WGS sequence"/>
</dbReference>
<organism evidence="1 2">
    <name type="scientific">Mesorhabditis belari</name>
    <dbReference type="NCBI Taxonomy" id="2138241"/>
    <lineage>
        <taxon>Eukaryota</taxon>
        <taxon>Metazoa</taxon>
        <taxon>Ecdysozoa</taxon>
        <taxon>Nematoda</taxon>
        <taxon>Chromadorea</taxon>
        <taxon>Rhabditida</taxon>
        <taxon>Rhabditina</taxon>
        <taxon>Rhabditomorpha</taxon>
        <taxon>Rhabditoidea</taxon>
        <taxon>Rhabditidae</taxon>
        <taxon>Mesorhabditinae</taxon>
        <taxon>Mesorhabditis</taxon>
    </lineage>
</organism>
<dbReference type="WBParaSite" id="MBELARI_LOCUS12414">
    <property type="protein sequence ID" value="MBELARI_LOCUS12414"/>
    <property type="gene ID" value="MBELARI_LOCUS12414"/>
</dbReference>
<proteinExistence type="predicted"/>
<accession>A0AAF3J2N5</accession>
<evidence type="ECO:0000313" key="1">
    <source>
        <dbReference type="Proteomes" id="UP000887575"/>
    </source>
</evidence>
<protein>
    <submittedName>
        <fullName evidence="2">Uncharacterized protein</fullName>
    </submittedName>
</protein>
<dbReference type="AlphaFoldDB" id="A0AAF3J2N5"/>
<name>A0AAF3J2N5_9BILA</name>